<name>A0ABN1ILX6_9CLOT</name>
<keyword evidence="2" id="KW-0408">Iron</keyword>
<evidence type="ECO:0000313" key="5">
    <source>
        <dbReference type="EMBL" id="GAA0716682.1"/>
    </source>
</evidence>
<dbReference type="InterPro" id="IPR023210">
    <property type="entry name" value="NADP_OxRdtase_dom"/>
</dbReference>
<keyword evidence="1" id="KW-0479">Metal-binding</keyword>
<dbReference type="Proteomes" id="UP001500339">
    <property type="component" value="Unassembled WGS sequence"/>
</dbReference>
<dbReference type="InterPro" id="IPR017900">
    <property type="entry name" value="4Fe4S_Fe_S_CS"/>
</dbReference>
<keyword evidence="3" id="KW-0411">Iron-sulfur</keyword>
<sequence>MEYRILGKSELSVSSIGFGGIPIQRTNKEEVKRLLIKCEELGINFMDTARGYTVSEEYLGYGLEGRRDKWIIATKSMARDKEAMIKDVEISLKNLKTNYIDLYQLHNVKTEEDYNKVLSEDGAYYGLLEMKKKGKIGHIGITSHSLDILKIAIETGKFESIMYPYNIVESQGEELFKRCKELNIGVIAMKPMAGGALEDGTLALKFIINNENVTTAIPGMATIEEIEENSEVGNNSLLLSPEEKMKTEEIRNSLGTEFCRRCGYCGPCPQNIDIPGLFILRGYKERYGLEGWAEARYASTNYRAKDCVQCGSCEKKCPYDLPIIKMLKEVRSCFNE</sequence>
<keyword evidence="6" id="KW-1185">Reference proteome</keyword>
<dbReference type="Pfam" id="PF13534">
    <property type="entry name" value="Fer4_17"/>
    <property type="match status" value="1"/>
</dbReference>
<evidence type="ECO:0000256" key="3">
    <source>
        <dbReference type="ARBA" id="ARBA00023014"/>
    </source>
</evidence>
<dbReference type="InterPro" id="IPR017896">
    <property type="entry name" value="4Fe4S_Fe-S-bd"/>
</dbReference>
<dbReference type="InterPro" id="IPR053135">
    <property type="entry name" value="AKR2_Oxidoreductase"/>
</dbReference>
<comment type="caution">
    <text evidence="5">The sequence shown here is derived from an EMBL/GenBank/DDBJ whole genome shotgun (WGS) entry which is preliminary data.</text>
</comment>
<dbReference type="EMBL" id="BAAACF010000001">
    <property type="protein sequence ID" value="GAA0716682.1"/>
    <property type="molecule type" value="Genomic_DNA"/>
</dbReference>
<evidence type="ECO:0000313" key="6">
    <source>
        <dbReference type="Proteomes" id="UP001500339"/>
    </source>
</evidence>
<dbReference type="SUPFAM" id="SSF51430">
    <property type="entry name" value="NAD(P)-linked oxidoreductase"/>
    <property type="match status" value="1"/>
</dbReference>
<dbReference type="PROSITE" id="PS51379">
    <property type="entry name" value="4FE4S_FER_2"/>
    <property type="match status" value="1"/>
</dbReference>
<dbReference type="PANTHER" id="PTHR43312">
    <property type="entry name" value="D-THREO-ALDOSE 1-DEHYDROGENASE"/>
    <property type="match status" value="1"/>
</dbReference>
<dbReference type="RefSeq" id="WP_343765413.1">
    <property type="nucleotide sequence ID" value="NZ_BAAACF010000001.1"/>
</dbReference>
<evidence type="ECO:0000259" key="4">
    <source>
        <dbReference type="PROSITE" id="PS51379"/>
    </source>
</evidence>
<gene>
    <name evidence="5" type="ORF">GCM10008905_01480</name>
</gene>
<dbReference type="CDD" id="cd19100">
    <property type="entry name" value="AKR_unchar"/>
    <property type="match status" value="1"/>
</dbReference>
<organism evidence="5 6">
    <name type="scientific">Clostridium malenominatum</name>
    <dbReference type="NCBI Taxonomy" id="1539"/>
    <lineage>
        <taxon>Bacteria</taxon>
        <taxon>Bacillati</taxon>
        <taxon>Bacillota</taxon>
        <taxon>Clostridia</taxon>
        <taxon>Eubacteriales</taxon>
        <taxon>Clostridiaceae</taxon>
        <taxon>Clostridium</taxon>
    </lineage>
</organism>
<accession>A0ABN1ILX6</accession>
<dbReference type="SUPFAM" id="SSF46548">
    <property type="entry name" value="alpha-helical ferredoxin"/>
    <property type="match status" value="1"/>
</dbReference>
<feature type="domain" description="4Fe-4S ferredoxin-type" evidence="4">
    <location>
        <begin position="296"/>
        <end position="329"/>
    </location>
</feature>
<proteinExistence type="predicted"/>
<dbReference type="PANTHER" id="PTHR43312:SF1">
    <property type="entry name" value="NADP-DEPENDENT OXIDOREDUCTASE DOMAIN-CONTAINING PROTEIN"/>
    <property type="match status" value="1"/>
</dbReference>
<dbReference type="InterPro" id="IPR036812">
    <property type="entry name" value="NAD(P)_OxRdtase_dom_sf"/>
</dbReference>
<protein>
    <submittedName>
        <fullName evidence="5">Aldo/keto reductase</fullName>
    </submittedName>
</protein>
<dbReference type="PROSITE" id="PS00198">
    <property type="entry name" value="4FE4S_FER_1"/>
    <property type="match status" value="1"/>
</dbReference>
<dbReference type="Gene3D" id="3.20.20.100">
    <property type="entry name" value="NADP-dependent oxidoreductase domain"/>
    <property type="match status" value="1"/>
</dbReference>
<evidence type="ECO:0000256" key="2">
    <source>
        <dbReference type="ARBA" id="ARBA00023004"/>
    </source>
</evidence>
<evidence type="ECO:0000256" key="1">
    <source>
        <dbReference type="ARBA" id="ARBA00022723"/>
    </source>
</evidence>
<reference evidence="5 6" key="1">
    <citation type="journal article" date="2019" name="Int. J. Syst. Evol. Microbiol.">
        <title>The Global Catalogue of Microorganisms (GCM) 10K type strain sequencing project: providing services to taxonomists for standard genome sequencing and annotation.</title>
        <authorList>
            <consortium name="The Broad Institute Genomics Platform"/>
            <consortium name="The Broad Institute Genome Sequencing Center for Infectious Disease"/>
            <person name="Wu L."/>
            <person name="Ma J."/>
        </authorList>
    </citation>
    <scope>NUCLEOTIDE SEQUENCE [LARGE SCALE GENOMIC DNA]</scope>
    <source>
        <strain evidence="5 6">JCM 1405</strain>
    </source>
</reference>
<dbReference type="Pfam" id="PF00248">
    <property type="entry name" value="Aldo_ket_red"/>
    <property type="match status" value="1"/>
</dbReference>